<proteinExistence type="inferred from homology"/>
<reference evidence="14" key="2">
    <citation type="submission" date="2020-05" db="UniProtKB">
        <authorList>
            <consortium name="EnsemblMetazoa"/>
        </authorList>
    </citation>
    <scope>IDENTIFICATION</scope>
    <source>
        <strain evidence="14">IAEA</strain>
    </source>
</reference>
<evidence type="ECO:0000256" key="3">
    <source>
        <dbReference type="ARBA" id="ARBA00022552"/>
    </source>
</evidence>
<feature type="compositionally biased region" description="Polar residues" evidence="10">
    <location>
        <begin position="98"/>
        <end position="122"/>
    </location>
</feature>
<evidence type="ECO:0000256" key="1">
    <source>
        <dbReference type="ARBA" id="ARBA00004604"/>
    </source>
</evidence>
<feature type="compositionally biased region" description="Polar residues" evidence="10">
    <location>
        <begin position="238"/>
        <end position="250"/>
    </location>
</feature>
<keyword evidence="6" id="KW-0418">Kinase</keyword>
<dbReference type="GO" id="GO:0005730">
    <property type="term" value="C:nucleolus"/>
    <property type="evidence" value="ECO:0007669"/>
    <property type="project" value="UniProtKB-SubCell"/>
</dbReference>
<evidence type="ECO:0000256" key="5">
    <source>
        <dbReference type="ARBA" id="ARBA00022741"/>
    </source>
</evidence>
<dbReference type="Pfam" id="PF25467">
    <property type="entry name" value="NOL9_C"/>
    <property type="match status" value="1"/>
</dbReference>
<keyword evidence="3" id="KW-0698">rRNA processing</keyword>
<evidence type="ECO:0000256" key="6">
    <source>
        <dbReference type="ARBA" id="ARBA00022777"/>
    </source>
</evidence>
<feature type="region of interest" description="Disordered" evidence="10">
    <location>
        <begin position="296"/>
        <end position="328"/>
    </location>
</feature>
<keyword evidence="8" id="KW-0539">Nucleus</keyword>
<feature type="compositionally biased region" description="Low complexity" evidence="10">
    <location>
        <begin position="76"/>
        <end position="90"/>
    </location>
</feature>
<dbReference type="GO" id="GO:0005524">
    <property type="term" value="F:ATP binding"/>
    <property type="evidence" value="ECO:0007669"/>
    <property type="project" value="UniProtKB-KW"/>
</dbReference>
<keyword evidence="5" id="KW-0547">Nucleotide-binding</keyword>
<dbReference type="InterPro" id="IPR032319">
    <property type="entry name" value="CLP1_P"/>
</dbReference>
<feature type="compositionally biased region" description="Low complexity" evidence="10">
    <location>
        <begin position="433"/>
        <end position="457"/>
    </location>
</feature>
<dbReference type="GO" id="GO:0000448">
    <property type="term" value="P:cleavage in ITS2 between 5.8S rRNA and LSU-rRNA of tricistronic rRNA transcript (SSU-rRNA, 5.8S rRNA, LSU-rRNA)"/>
    <property type="evidence" value="ECO:0007669"/>
    <property type="project" value="TreeGrafter"/>
</dbReference>
<evidence type="ECO:0000259" key="11">
    <source>
        <dbReference type="Pfam" id="PF16575"/>
    </source>
</evidence>
<reference evidence="15" key="1">
    <citation type="submission" date="2014-03" db="EMBL/GenBank/DDBJ databases">
        <authorList>
            <person name="Aksoy S."/>
            <person name="Warren W."/>
            <person name="Wilson R.K."/>
        </authorList>
    </citation>
    <scope>NUCLEOTIDE SEQUENCE [LARGE SCALE GENOMIC DNA]</scope>
    <source>
        <strain evidence="15">IAEA</strain>
    </source>
</reference>
<keyword evidence="7" id="KW-0067">ATP-binding</keyword>
<evidence type="ECO:0000256" key="7">
    <source>
        <dbReference type="ARBA" id="ARBA00022840"/>
    </source>
</evidence>
<feature type="compositionally biased region" description="Acidic residues" evidence="10">
    <location>
        <begin position="296"/>
        <end position="323"/>
    </location>
</feature>
<evidence type="ECO:0000256" key="2">
    <source>
        <dbReference type="ARBA" id="ARBA00011003"/>
    </source>
</evidence>
<sequence length="1191" mass="136034">MHKNQEYSKQNSMPSNAHEQLKRKLQQLFKSKNQGPGDKRQENRTNLVSYNAKKKYSAGTLFLDQSPYATANSTVDIDNSNSMDADANNIGNVPQHCGSKSTKNNLKTRVNNNRKQNTNKVGSSTSKSPNTSKKESNSSSTIKAKARQHSNENQIRIDKTKQQNVKSHPVAKKEKMMKNCRKLENKQEMDNTIKKQGRKEDQVQESKKRPLPAKMVNEPNKKVKILRKKMDKSRNAYESDSETSGCTDSQNNFYSRNFVRSCGGGSEGGRGDGPRISCNVKKSYYYDDGGEYLYEENTDENEDDDTSDDDEDYVEDEESDSDFDCMSNTFESGQNEASYYFGSDDDDDVSYKPPKHFVEDLVIHKGTAYKRDLRPDDKVNFKMNISRAQIIELHDEETLVKKIEQPKAYKKEELQKLNHKQPLIANIENNNDQEQQQLQQQQQEFQQQQQEPQQQRELQQEEQRSDECPQLVPIAEEPEDTLEQTEESESSDCLGCDVEIHDSLTSDSNESWTSIDINDKYTLKNKKDTNITKEMERLSSVDVIDATDCIYQPKEDVDEAAITEKNVKMCSDDKNELPADKLSKFTDYDTKSTILITAIADIPSETSVTEGSCTHVAVSEDLNTLIYSGLVENSAEERNQNLEHFRSIFCNAVSNNLVLVLLKDPFYIYGTIRLTLLTGNVDLYGHSPPLYTELEVFSPRGCTVVEISPKTPEVNPNLTKDALIEFLKSYDTKFTVRDLRRLADTYNPKRDAVLLLKPNKESKRIKQQFKKFMDQNVFPNIKTLGIERPLYGSEYRLRCVINTSVSDDKCLRVPKEWHNFALHLNSKVMIAGGKAVGKSTLLRFLINKFLPHFHNILLIDLDIGQPEIFVPQTVSCTMIKQPLIGPGFLLNLEPDLALAVGHVNIVLCPHRYIHAAKDLIKYCLSQQQYGQIPWLINTMGYNKGFALELMSEIALQLMPTDVIQLQSRKDINNFDFALCADVLNNVPKRMFLENHEKGKQTPPIKAYELHLWDSPAERDNRYQKDWDMSAKDLRYANLLTRLSVPLTNTAEWLTDCKPMSAPLHRLKLLNLLENVSYTQEELINAIEANLVYLCHYRKGETSLECCGIGVVRGIDRQIDQIYLVPATSITRLKRVNCLAIGEMPLPSNIFTYQGPRVKEIAPYVYNTVDANASKSIKHFPRRLNETCFKKD</sequence>
<dbReference type="InterPro" id="IPR057570">
    <property type="entry name" value="NOL9_C"/>
</dbReference>
<dbReference type="Pfam" id="PF24419">
    <property type="entry name" value="Cupin_NOL9"/>
    <property type="match status" value="1"/>
</dbReference>
<dbReference type="VEuPathDB" id="VectorBase:GBRI016699"/>
<dbReference type="EnsemblMetazoa" id="GBRI016699-RA">
    <property type="protein sequence ID" value="GBRI016699-PA"/>
    <property type="gene ID" value="GBRI016699"/>
</dbReference>
<evidence type="ECO:0000313" key="14">
    <source>
        <dbReference type="EnsemblMetazoa" id="GBRI016699-PA"/>
    </source>
</evidence>
<evidence type="ECO:0000256" key="4">
    <source>
        <dbReference type="ARBA" id="ARBA00022679"/>
    </source>
</evidence>
<dbReference type="SUPFAM" id="SSF52540">
    <property type="entry name" value="P-loop containing nucleoside triphosphate hydrolases"/>
    <property type="match status" value="1"/>
</dbReference>
<dbReference type="AlphaFoldDB" id="A0A1A9WEH5"/>
<dbReference type="Pfam" id="PF16575">
    <property type="entry name" value="CLP1_P"/>
    <property type="match status" value="1"/>
</dbReference>
<feature type="domain" description="NOL9 N-terminal" evidence="12">
    <location>
        <begin position="648"/>
        <end position="801"/>
    </location>
</feature>
<keyword evidence="4" id="KW-0808">Transferase</keyword>
<dbReference type="STRING" id="37001.A0A1A9WEH5"/>
<feature type="domain" description="Clp1 P-loop" evidence="11">
    <location>
        <begin position="832"/>
        <end position="975"/>
    </location>
</feature>
<dbReference type="InterPro" id="IPR027417">
    <property type="entry name" value="P-loop_NTPase"/>
</dbReference>
<feature type="domain" description="NOL9 C-terminal" evidence="13">
    <location>
        <begin position="1054"/>
        <end position="1146"/>
    </location>
</feature>
<evidence type="ECO:0000256" key="9">
    <source>
        <dbReference type="ARBA" id="ARBA00071212"/>
    </source>
</evidence>
<dbReference type="InterPro" id="IPR057573">
    <property type="entry name" value="NOL9_N"/>
</dbReference>
<evidence type="ECO:0000256" key="8">
    <source>
        <dbReference type="ARBA" id="ARBA00023242"/>
    </source>
</evidence>
<dbReference type="GO" id="GO:0051731">
    <property type="term" value="F:polynucleotide 5'-hydroxyl-kinase activity"/>
    <property type="evidence" value="ECO:0007669"/>
    <property type="project" value="InterPro"/>
</dbReference>
<feature type="compositionally biased region" description="Low complexity" evidence="10">
    <location>
        <begin position="123"/>
        <end position="141"/>
    </location>
</feature>
<feature type="region of interest" description="Disordered" evidence="10">
    <location>
        <begin position="1"/>
        <end position="209"/>
    </location>
</feature>
<dbReference type="PANTHER" id="PTHR12755">
    <property type="entry name" value="CLEAVAGE/POLYADENYLATION FACTOR IA SUBUNIT CLP1P"/>
    <property type="match status" value="1"/>
</dbReference>
<evidence type="ECO:0000259" key="12">
    <source>
        <dbReference type="Pfam" id="PF24419"/>
    </source>
</evidence>
<evidence type="ECO:0000259" key="13">
    <source>
        <dbReference type="Pfam" id="PF25467"/>
    </source>
</evidence>
<dbReference type="Gene3D" id="3.40.50.300">
    <property type="entry name" value="P-loop containing nucleotide triphosphate hydrolases"/>
    <property type="match status" value="1"/>
</dbReference>
<feature type="region of interest" description="Disordered" evidence="10">
    <location>
        <begin position="433"/>
        <end position="472"/>
    </location>
</feature>
<dbReference type="PANTHER" id="PTHR12755:SF3">
    <property type="entry name" value="POLYNUCLEOTIDE 5'-HYDROXYL-KINASE NOL9"/>
    <property type="match status" value="1"/>
</dbReference>
<dbReference type="InterPro" id="IPR045116">
    <property type="entry name" value="Clp1/Grc3"/>
</dbReference>
<name>A0A1A9WEH5_9MUSC</name>
<evidence type="ECO:0000313" key="15">
    <source>
        <dbReference type="Proteomes" id="UP000091820"/>
    </source>
</evidence>
<dbReference type="Proteomes" id="UP000091820">
    <property type="component" value="Unassembled WGS sequence"/>
</dbReference>
<feature type="compositionally biased region" description="Basic and acidic residues" evidence="10">
    <location>
        <begin position="171"/>
        <end position="208"/>
    </location>
</feature>
<accession>A0A1A9WEH5</accession>
<feature type="compositionally biased region" description="Polar residues" evidence="10">
    <location>
        <begin position="7"/>
        <end position="18"/>
    </location>
</feature>
<organism evidence="14 15">
    <name type="scientific">Glossina brevipalpis</name>
    <dbReference type="NCBI Taxonomy" id="37001"/>
    <lineage>
        <taxon>Eukaryota</taxon>
        <taxon>Metazoa</taxon>
        <taxon>Ecdysozoa</taxon>
        <taxon>Arthropoda</taxon>
        <taxon>Hexapoda</taxon>
        <taxon>Insecta</taxon>
        <taxon>Pterygota</taxon>
        <taxon>Neoptera</taxon>
        <taxon>Endopterygota</taxon>
        <taxon>Diptera</taxon>
        <taxon>Brachycera</taxon>
        <taxon>Muscomorpha</taxon>
        <taxon>Hippoboscoidea</taxon>
        <taxon>Glossinidae</taxon>
        <taxon>Glossina</taxon>
    </lineage>
</organism>
<evidence type="ECO:0000256" key="10">
    <source>
        <dbReference type="SAM" id="MobiDB-lite"/>
    </source>
</evidence>
<keyword evidence="15" id="KW-1185">Reference proteome</keyword>
<comment type="similarity">
    <text evidence="2">Belongs to the Clp1 family. NOL9/GRC3 subfamily.</text>
</comment>
<protein>
    <recommendedName>
        <fullName evidence="9">Polynucleotide 5'-hydroxyl-kinase NOL9</fullName>
    </recommendedName>
</protein>
<feature type="compositionally biased region" description="Basic and acidic residues" evidence="10">
    <location>
        <begin position="458"/>
        <end position="467"/>
    </location>
</feature>
<comment type="subcellular location">
    <subcellularLocation>
        <location evidence="1">Nucleus</location>
        <location evidence="1">Nucleolus</location>
    </subcellularLocation>
</comment>
<feature type="region of interest" description="Disordered" evidence="10">
    <location>
        <begin position="229"/>
        <end position="250"/>
    </location>
</feature>